<dbReference type="GO" id="GO:0005886">
    <property type="term" value="C:plasma membrane"/>
    <property type="evidence" value="ECO:0007669"/>
    <property type="project" value="UniProtKB-SubCell"/>
</dbReference>
<feature type="transmembrane region" description="Helical" evidence="7">
    <location>
        <begin position="361"/>
        <end position="384"/>
    </location>
</feature>
<organism evidence="8 9">
    <name type="scientific">Polyangium spumosum</name>
    <dbReference type="NCBI Taxonomy" id="889282"/>
    <lineage>
        <taxon>Bacteria</taxon>
        <taxon>Pseudomonadati</taxon>
        <taxon>Myxococcota</taxon>
        <taxon>Polyangia</taxon>
        <taxon>Polyangiales</taxon>
        <taxon>Polyangiaceae</taxon>
        <taxon>Polyangium</taxon>
    </lineage>
</organism>
<evidence type="ECO:0000256" key="6">
    <source>
        <dbReference type="SAM" id="MobiDB-lite"/>
    </source>
</evidence>
<dbReference type="Proteomes" id="UP000440224">
    <property type="component" value="Unassembled WGS sequence"/>
</dbReference>
<dbReference type="AlphaFoldDB" id="A0A6N7PMU9"/>
<evidence type="ECO:0000256" key="7">
    <source>
        <dbReference type="SAM" id="Phobius"/>
    </source>
</evidence>
<feature type="compositionally biased region" description="Low complexity" evidence="6">
    <location>
        <begin position="1"/>
        <end position="13"/>
    </location>
</feature>
<feature type="transmembrane region" description="Helical" evidence="7">
    <location>
        <begin position="306"/>
        <end position="326"/>
    </location>
</feature>
<keyword evidence="9" id="KW-1185">Reference proteome</keyword>
<reference evidence="8 9" key="1">
    <citation type="submission" date="2019-10" db="EMBL/GenBank/DDBJ databases">
        <title>A soil myxobacterium in the family Polyangiaceae.</title>
        <authorList>
            <person name="Li Y."/>
            <person name="Wang J."/>
        </authorList>
    </citation>
    <scope>NUCLEOTIDE SEQUENCE [LARGE SCALE GENOMIC DNA]</scope>
    <source>
        <strain evidence="8 9">DSM 14734</strain>
    </source>
</reference>
<name>A0A6N7PMU9_9BACT</name>
<evidence type="ECO:0000256" key="3">
    <source>
        <dbReference type="ARBA" id="ARBA00022692"/>
    </source>
</evidence>
<protein>
    <recommendedName>
        <fullName evidence="10">Flippase-like domain-containing protein</fullName>
    </recommendedName>
</protein>
<keyword evidence="2" id="KW-1003">Cell membrane</keyword>
<evidence type="ECO:0000256" key="5">
    <source>
        <dbReference type="ARBA" id="ARBA00023136"/>
    </source>
</evidence>
<gene>
    <name evidence="8" type="ORF">GF068_16415</name>
</gene>
<dbReference type="InterPro" id="IPR022791">
    <property type="entry name" value="L-PG_synthase/AglD"/>
</dbReference>
<comment type="caution">
    <text evidence="8">The sequence shown here is derived from an EMBL/GenBank/DDBJ whole genome shotgun (WGS) entry which is preliminary data.</text>
</comment>
<keyword evidence="3 7" id="KW-0812">Transmembrane</keyword>
<feature type="transmembrane region" description="Helical" evidence="7">
    <location>
        <begin position="59"/>
        <end position="78"/>
    </location>
</feature>
<feature type="transmembrane region" description="Helical" evidence="7">
    <location>
        <begin position="333"/>
        <end position="349"/>
    </location>
</feature>
<comment type="subcellular location">
    <subcellularLocation>
        <location evidence="1">Cell membrane</location>
        <topology evidence="1">Multi-pass membrane protein</topology>
    </subcellularLocation>
</comment>
<dbReference type="Pfam" id="PF03706">
    <property type="entry name" value="LPG_synthase_TM"/>
    <property type="match status" value="1"/>
</dbReference>
<evidence type="ECO:0008006" key="10">
    <source>
        <dbReference type="Google" id="ProtNLM"/>
    </source>
</evidence>
<keyword evidence="4 7" id="KW-1133">Transmembrane helix</keyword>
<keyword evidence="5 7" id="KW-0472">Membrane</keyword>
<dbReference type="EMBL" id="WJIE01000004">
    <property type="protein sequence ID" value="MRG93482.1"/>
    <property type="molecule type" value="Genomic_DNA"/>
</dbReference>
<dbReference type="PANTHER" id="PTHR39087">
    <property type="entry name" value="UPF0104 MEMBRANE PROTEIN MJ1595"/>
    <property type="match status" value="1"/>
</dbReference>
<sequence>MTTWRSSSRSSSSRGGGGGAPALPPPVRPATLAPVSAADEPLQPEAVAERPQTPWRARLAISLLCGLGLAWVLLRGGLPLLPPKSSFDLLQPSAVVAYVASLAVVHWFRAARWRHLLRPLGHVSLRDVVAVSWVGFGAILLSPLRSGEIVRPYLVTRRGPVRLWEATGTVGAERVIDGLALSVILFVALRLATPLDPLPDRIADLPVPVAAVPQAANGALFLFFAAFVAMAVFFFARDFARRATRAILGLASKRLGERVADIVDRVAQGIRFLPSPRHLLPFLLETAAYWGVNAAGIWLLARGSGLAGITLAEACVAMGCIGIGILVPSGPGYFGAFQLSTYVALAMYFPESALRGPAAAFVFVLYAAQVGFHLVGLGLGLFLLRRAPESWPSTSRLG</sequence>
<evidence type="ECO:0000313" key="8">
    <source>
        <dbReference type="EMBL" id="MRG93482.1"/>
    </source>
</evidence>
<accession>A0A6N7PMU9</accession>
<feature type="transmembrane region" description="Helical" evidence="7">
    <location>
        <begin position="279"/>
        <end position="300"/>
    </location>
</feature>
<feature type="transmembrane region" description="Helical" evidence="7">
    <location>
        <begin position="90"/>
        <end position="108"/>
    </location>
</feature>
<feature type="transmembrane region" description="Helical" evidence="7">
    <location>
        <begin position="175"/>
        <end position="195"/>
    </location>
</feature>
<feature type="region of interest" description="Disordered" evidence="6">
    <location>
        <begin position="1"/>
        <end position="35"/>
    </location>
</feature>
<proteinExistence type="predicted"/>
<evidence type="ECO:0000256" key="4">
    <source>
        <dbReference type="ARBA" id="ARBA00022989"/>
    </source>
</evidence>
<evidence type="ECO:0000256" key="1">
    <source>
        <dbReference type="ARBA" id="ARBA00004651"/>
    </source>
</evidence>
<evidence type="ECO:0000256" key="2">
    <source>
        <dbReference type="ARBA" id="ARBA00022475"/>
    </source>
</evidence>
<dbReference type="PANTHER" id="PTHR39087:SF2">
    <property type="entry name" value="UPF0104 MEMBRANE PROTEIN MJ1595"/>
    <property type="match status" value="1"/>
</dbReference>
<feature type="transmembrane region" description="Helical" evidence="7">
    <location>
        <begin position="215"/>
        <end position="236"/>
    </location>
</feature>
<evidence type="ECO:0000313" key="9">
    <source>
        <dbReference type="Proteomes" id="UP000440224"/>
    </source>
</evidence>